<dbReference type="EMBL" id="JAMYZZ010000040">
    <property type="protein sequence ID" value="MCP1259595.1"/>
    <property type="molecule type" value="Genomic_DNA"/>
</dbReference>
<keyword evidence="4" id="KW-1185">Reference proteome</keyword>
<dbReference type="RefSeq" id="WP_165992824.1">
    <property type="nucleotide sequence ID" value="NZ_JAMYZY010000043.1"/>
</dbReference>
<dbReference type="Proteomes" id="UP001523528">
    <property type="component" value="Unassembled WGS sequence"/>
</dbReference>
<keyword evidence="1" id="KW-0520">NAD</keyword>
<protein>
    <submittedName>
        <fullName evidence="3">NAD-dependent epimerase/dehydratase family protein</fullName>
    </submittedName>
</protein>
<gene>
    <name evidence="3" type="ORF">NKW50_13455</name>
</gene>
<sequence>MAFLVTGAAGFIGFHVVRALLERGERVIGVDNLTPCPDPNLKKSRLLLLEQYPDFHFHGLDISQPDGLMALAVREPHIRGIFHFAAQAGVRYSLENPYLFADANVRGHIAVLEFARRLPRLEHLVYASSSSVYGRNNKLPFSETDPVDQPGSFYAVSKRSAELASSTYSYLYGIPQTGLRFFTVYGPWGRPDMAYYSFARSIMEGRPVPLYSGRALSRDFTYIADVVSAVLAVFDKPPAPNTARVLNVGSQRPQSVRKLIEVLEEVLETKAHIHELPRPAADVEKTWADIAAIHQLTGWQPKTELIDGMASFLRWYRFYGAGAKHGHFVTR</sequence>
<accession>A0ABT1F313</accession>
<comment type="caution">
    <text evidence="3">The sequence shown here is derived from an EMBL/GenBank/DDBJ whole genome shotgun (WGS) entry which is preliminary data.</text>
</comment>
<dbReference type="InterPro" id="IPR036291">
    <property type="entry name" value="NAD(P)-bd_dom_sf"/>
</dbReference>
<dbReference type="PRINTS" id="PR01713">
    <property type="entry name" value="NUCEPIMERASE"/>
</dbReference>
<dbReference type="Gene3D" id="3.40.50.720">
    <property type="entry name" value="NAD(P)-binding Rossmann-like Domain"/>
    <property type="match status" value="1"/>
</dbReference>
<dbReference type="PANTHER" id="PTHR43574">
    <property type="entry name" value="EPIMERASE-RELATED"/>
    <property type="match status" value="1"/>
</dbReference>
<organism evidence="3 4">
    <name type="scientific">Acetobacter lambici</name>
    <dbReference type="NCBI Taxonomy" id="1332824"/>
    <lineage>
        <taxon>Bacteria</taxon>
        <taxon>Pseudomonadati</taxon>
        <taxon>Pseudomonadota</taxon>
        <taxon>Alphaproteobacteria</taxon>
        <taxon>Acetobacterales</taxon>
        <taxon>Acetobacteraceae</taxon>
        <taxon>Acetobacter</taxon>
    </lineage>
</organism>
<evidence type="ECO:0000259" key="2">
    <source>
        <dbReference type="Pfam" id="PF01370"/>
    </source>
</evidence>
<feature type="domain" description="NAD-dependent epimerase/dehydratase" evidence="2">
    <location>
        <begin position="4"/>
        <end position="249"/>
    </location>
</feature>
<dbReference type="Pfam" id="PF01370">
    <property type="entry name" value="Epimerase"/>
    <property type="match status" value="1"/>
</dbReference>
<evidence type="ECO:0000313" key="4">
    <source>
        <dbReference type="Proteomes" id="UP001523528"/>
    </source>
</evidence>
<proteinExistence type="predicted"/>
<reference evidence="3 4" key="1">
    <citation type="submission" date="2022-06" db="EMBL/GenBank/DDBJ databases">
        <title>Acetobacer genomes from food samples.</title>
        <authorList>
            <person name="Sombolestani A."/>
        </authorList>
    </citation>
    <scope>NUCLEOTIDE SEQUENCE [LARGE SCALE GENOMIC DNA]</scope>
    <source>
        <strain evidence="3 4">R-83285</strain>
    </source>
</reference>
<name>A0ABT1F313_9PROT</name>
<evidence type="ECO:0000256" key="1">
    <source>
        <dbReference type="ARBA" id="ARBA00023027"/>
    </source>
</evidence>
<evidence type="ECO:0000313" key="3">
    <source>
        <dbReference type="EMBL" id="MCP1259595.1"/>
    </source>
</evidence>
<dbReference type="SUPFAM" id="SSF51735">
    <property type="entry name" value="NAD(P)-binding Rossmann-fold domains"/>
    <property type="match status" value="1"/>
</dbReference>
<dbReference type="InterPro" id="IPR001509">
    <property type="entry name" value="Epimerase_deHydtase"/>
</dbReference>